<gene>
    <name evidence="1" type="primary">PLEST003455</name>
    <name evidence="1" type="ORF">PLESTB_000651200</name>
</gene>
<comment type="caution">
    <text evidence="1">The sequence shown here is derived from an EMBL/GenBank/DDBJ whole genome shotgun (WGS) entry which is preliminary data.</text>
</comment>
<dbReference type="EMBL" id="BRXU01000006">
    <property type="protein sequence ID" value="GLC52631.1"/>
    <property type="molecule type" value="Genomic_DNA"/>
</dbReference>
<name>A0A9W6BI36_9CHLO</name>
<keyword evidence="2" id="KW-1185">Reference proteome</keyword>
<sequence>MDGEPAIKRAKPDPNPGLVGSHFISHGSCREKNKRMVKECIHCMFIIPPEKAKPEALVLHVMETCEKISKADRNAFIRARAAEEAVKRTRAEAFPAEAAAAADLNEAGDGGTSSSAGDASLKKLRAEMWAKDDWDRKQVSETLQMNLLQVSMFLTGDAADVQPGSFGTNMYRRKIEEVCEALAGKPHEDLWSDYKRDYHQTKLVANHYDNEARDFRKVSEDISRLEHALSAASQQLKAEVAALDAAALARESAAKQLRQKQKHDAHLHFSQLYSVGTEFAAGARSVSGKFSAVFDADLLRNLDGVERRMKQLPPPVDPPGEAVTVADAPELARDMVARRCAQRVESVMELAAPLGFMDSMPPPPTPVPAKLSYMTTQPRPADVEGTSSAAKVVAALDAVATGGNGSSVVGVVDGGM</sequence>
<organism evidence="1 2">
    <name type="scientific">Pleodorina starrii</name>
    <dbReference type="NCBI Taxonomy" id="330485"/>
    <lineage>
        <taxon>Eukaryota</taxon>
        <taxon>Viridiplantae</taxon>
        <taxon>Chlorophyta</taxon>
        <taxon>core chlorophytes</taxon>
        <taxon>Chlorophyceae</taxon>
        <taxon>CS clade</taxon>
        <taxon>Chlamydomonadales</taxon>
        <taxon>Volvocaceae</taxon>
        <taxon>Pleodorina</taxon>
    </lineage>
</organism>
<evidence type="ECO:0000313" key="2">
    <source>
        <dbReference type="Proteomes" id="UP001165080"/>
    </source>
</evidence>
<accession>A0A9W6BI36</accession>
<proteinExistence type="predicted"/>
<dbReference type="Proteomes" id="UP001165080">
    <property type="component" value="Unassembled WGS sequence"/>
</dbReference>
<protein>
    <submittedName>
        <fullName evidence="1">Uncharacterized protein</fullName>
    </submittedName>
</protein>
<evidence type="ECO:0000313" key="1">
    <source>
        <dbReference type="EMBL" id="GLC52631.1"/>
    </source>
</evidence>
<reference evidence="1 2" key="1">
    <citation type="journal article" date="2023" name="Commun. Biol.">
        <title>Reorganization of the ancestral sex-determining regions during the evolution of trioecy in Pleodorina starrii.</title>
        <authorList>
            <person name="Takahashi K."/>
            <person name="Suzuki S."/>
            <person name="Kawai-Toyooka H."/>
            <person name="Yamamoto K."/>
            <person name="Hamaji T."/>
            <person name="Ootsuki R."/>
            <person name="Yamaguchi H."/>
            <person name="Kawachi M."/>
            <person name="Higashiyama T."/>
            <person name="Nozaki H."/>
        </authorList>
    </citation>
    <scope>NUCLEOTIDE SEQUENCE [LARGE SCALE GENOMIC DNA]</scope>
    <source>
        <strain evidence="1 2">NIES-4479</strain>
    </source>
</reference>
<dbReference type="AlphaFoldDB" id="A0A9W6BI36"/>